<feature type="transmembrane region" description="Helical" evidence="2">
    <location>
        <begin position="123"/>
        <end position="144"/>
    </location>
</feature>
<evidence type="ECO:0000313" key="5">
    <source>
        <dbReference type="Proteomes" id="UP000077266"/>
    </source>
</evidence>
<proteinExistence type="predicted"/>
<evidence type="ECO:0000259" key="3">
    <source>
        <dbReference type="Pfam" id="PF04982"/>
    </source>
</evidence>
<feature type="transmembrane region" description="Helical" evidence="2">
    <location>
        <begin position="94"/>
        <end position="116"/>
    </location>
</feature>
<dbReference type="PANTHER" id="PTHR33741">
    <property type="entry name" value="TRANSMEMBRANE PROTEIN DDB_G0269096-RELATED"/>
    <property type="match status" value="1"/>
</dbReference>
<evidence type="ECO:0000313" key="4">
    <source>
        <dbReference type="EMBL" id="KZV99014.1"/>
    </source>
</evidence>
<dbReference type="PANTHER" id="PTHR33741:SF5">
    <property type="entry name" value="TRANSMEMBRANE PROTEIN DDB_G0269096-RELATED"/>
    <property type="match status" value="1"/>
</dbReference>
<keyword evidence="5" id="KW-1185">Reference proteome</keyword>
<keyword evidence="2" id="KW-0472">Membrane</keyword>
<keyword evidence="2" id="KW-1133">Transmembrane helix</keyword>
<feature type="compositionally biased region" description="Basic and acidic residues" evidence="1">
    <location>
        <begin position="243"/>
        <end position="253"/>
    </location>
</feature>
<organism evidence="4 5">
    <name type="scientific">Exidia glandulosa HHB12029</name>
    <dbReference type="NCBI Taxonomy" id="1314781"/>
    <lineage>
        <taxon>Eukaryota</taxon>
        <taxon>Fungi</taxon>
        <taxon>Dikarya</taxon>
        <taxon>Basidiomycota</taxon>
        <taxon>Agaricomycotina</taxon>
        <taxon>Agaricomycetes</taxon>
        <taxon>Auriculariales</taxon>
        <taxon>Exidiaceae</taxon>
        <taxon>Exidia</taxon>
    </lineage>
</organism>
<feature type="transmembrane region" description="Helical" evidence="2">
    <location>
        <begin position="32"/>
        <end position="52"/>
    </location>
</feature>
<evidence type="ECO:0000256" key="2">
    <source>
        <dbReference type="SAM" id="Phobius"/>
    </source>
</evidence>
<dbReference type="InterPro" id="IPR007065">
    <property type="entry name" value="HPP"/>
</dbReference>
<feature type="region of interest" description="Disordered" evidence="1">
    <location>
        <begin position="208"/>
        <end position="253"/>
    </location>
</feature>
<name>A0A165MB35_EXIGL</name>
<keyword evidence="2" id="KW-0812">Transmembrane</keyword>
<dbReference type="AlphaFoldDB" id="A0A165MB35"/>
<protein>
    <recommendedName>
        <fullName evidence="3">HPP transmembrane region domain-containing protein</fullName>
    </recommendedName>
</protein>
<dbReference type="OrthoDB" id="2016548at2759"/>
<dbReference type="EMBL" id="KV425913">
    <property type="protein sequence ID" value="KZV99014.1"/>
    <property type="molecule type" value="Genomic_DNA"/>
</dbReference>
<dbReference type="SUPFAM" id="SSF103473">
    <property type="entry name" value="MFS general substrate transporter"/>
    <property type="match status" value="1"/>
</dbReference>
<dbReference type="InterPro" id="IPR036259">
    <property type="entry name" value="MFS_trans_sf"/>
</dbReference>
<dbReference type="InParanoid" id="A0A165MB35"/>
<sequence length="253" mass="27419">MPARTHRLARWPAFASHWLGYRATPPKPQRPLVVWAWSFIGAFVGMSVLQAVFGHTAYFKERSVPPIIASFAASAVLCYGAIEAPFSQPRSLIGGHFLSALIGVCIHKLFALLPAARYEELRWLSASLSCAVALVAMAITGTTHPPAGATAMLATTEDTVVAMSWYYLPVVLLSSVLVLCVALVNNNAQRRYPVFWWQPAVAIPAPVSPALGGPETKDRKSTDPLTALEEQRHSASSTGSHHSTYDQRAAEKV</sequence>
<accession>A0A165MB35</accession>
<dbReference type="Pfam" id="PF04982">
    <property type="entry name" value="TM_HPP"/>
    <property type="match status" value="1"/>
</dbReference>
<reference evidence="4 5" key="1">
    <citation type="journal article" date="2016" name="Mol. Biol. Evol.">
        <title>Comparative Genomics of Early-Diverging Mushroom-Forming Fungi Provides Insights into the Origins of Lignocellulose Decay Capabilities.</title>
        <authorList>
            <person name="Nagy L.G."/>
            <person name="Riley R."/>
            <person name="Tritt A."/>
            <person name="Adam C."/>
            <person name="Daum C."/>
            <person name="Floudas D."/>
            <person name="Sun H."/>
            <person name="Yadav J.S."/>
            <person name="Pangilinan J."/>
            <person name="Larsson K.H."/>
            <person name="Matsuura K."/>
            <person name="Barry K."/>
            <person name="Labutti K."/>
            <person name="Kuo R."/>
            <person name="Ohm R.A."/>
            <person name="Bhattacharya S.S."/>
            <person name="Shirouzu T."/>
            <person name="Yoshinaga Y."/>
            <person name="Martin F.M."/>
            <person name="Grigoriev I.V."/>
            <person name="Hibbett D.S."/>
        </authorList>
    </citation>
    <scope>NUCLEOTIDE SEQUENCE [LARGE SCALE GENOMIC DNA]</scope>
    <source>
        <strain evidence="4 5">HHB12029</strain>
    </source>
</reference>
<feature type="domain" description="HPP transmembrane region" evidence="3">
    <location>
        <begin position="28"/>
        <end position="193"/>
    </location>
</feature>
<evidence type="ECO:0000256" key="1">
    <source>
        <dbReference type="SAM" id="MobiDB-lite"/>
    </source>
</evidence>
<dbReference type="STRING" id="1314781.A0A165MB35"/>
<dbReference type="InterPro" id="IPR058581">
    <property type="entry name" value="TM_HPP"/>
</dbReference>
<dbReference type="Proteomes" id="UP000077266">
    <property type="component" value="Unassembled WGS sequence"/>
</dbReference>
<feature type="transmembrane region" description="Helical" evidence="2">
    <location>
        <begin position="164"/>
        <end position="184"/>
    </location>
</feature>
<gene>
    <name evidence="4" type="ORF">EXIGLDRAFT_726498</name>
</gene>